<name>A0A378TAI1_9MYCO</name>
<dbReference type="Pfam" id="PF10604">
    <property type="entry name" value="Polyketide_cyc2"/>
    <property type="match status" value="1"/>
</dbReference>
<dbReference type="InterPro" id="IPR019587">
    <property type="entry name" value="Polyketide_cyclase/dehydratase"/>
</dbReference>
<dbReference type="OrthoDB" id="191189at2"/>
<dbReference type="Gene3D" id="3.30.530.20">
    <property type="match status" value="1"/>
</dbReference>
<sequence>MWTAGTHVDASPDVVWQILTDLDLWPKWGPTVSRARLTAGPLELGARGTVTTPVGISVPFEITDFEPEHRWAWKVAGIPATAHGVSPQQSGCRVWMSSPVWAPAYLPVLAVAVHRIAEMAEHVNAG</sequence>
<dbReference type="SUPFAM" id="SSF55961">
    <property type="entry name" value="Bet v1-like"/>
    <property type="match status" value="1"/>
</dbReference>
<reference evidence="1 2" key="1">
    <citation type="submission" date="2018-06" db="EMBL/GenBank/DDBJ databases">
        <authorList>
            <consortium name="Pathogen Informatics"/>
            <person name="Doyle S."/>
        </authorList>
    </citation>
    <scope>NUCLEOTIDE SEQUENCE [LARGE SCALE GENOMIC DNA]</scope>
    <source>
        <strain evidence="1 2">NCTC10821</strain>
    </source>
</reference>
<dbReference type="RefSeq" id="WP_115277085.1">
    <property type="nucleotide sequence ID" value="NZ_AP022600.1"/>
</dbReference>
<proteinExistence type="predicted"/>
<accession>A0A378TAI1</accession>
<evidence type="ECO:0000313" key="1">
    <source>
        <dbReference type="EMBL" id="STZ56546.1"/>
    </source>
</evidence>
<keyword evidence="2" id="KW-1185">Reference proteome</keyword>
<evidence type="ECO:0000313" key="2">
    <source>
        <dbReference type="Proteomes" id="UP000254978"/>
    </source>
</evidence>
<dbReference type="AlphaFoldDB" id="A0A378TAI1"/>
<gene>
    <name evidence="1" type="ORF">NCTC10821_00039</name>
</gene>
<dbReference type="Proteomes" id="UP000254978">
    <property type="component" value="Unassembled WGS sequence"/>
</dbReference>
<dbReference type="InterPro" id="IPR023393">
    <property type="entry name" value="START-like_dom_sf"/>
</dbReference>
<protein>
    <submittedName>
        <fullName evidence="1">Polyketide cyclase / dehydrase and lipid transport</fullName>
    </submittedName>
</protein>
<dbReference type="EMBL" id="UGQT01000001">
    <property type="protein sequence ID" value="STZ56546.1"/>
    <property type="molecule type" value="Genomic_DNA"/>
</dbReference>
<organism evidence="1 2">
    <name type="scientific">Mycolicibacterium tokaiense</name>
    <dbReference type="NCBI Taxonomy" id="39695"/>
    <lineage>
        <taxon>Bacteria</taxon>
        <taxon>Bacillati</taxon>
        <taxon>Actinomycetota</taxon>
        <taxon>Actinomycetes</taxon>
        <taxon>Mycobacteriales</taxon>
        <taxon>Mycobacteriaceae</taxon>
        <taxon>Mycolicibacterium</taxon>
    </lineage>
</organism>